<dbReference type="Pfam" id="PF00168">
    <property type="entry name" value="C2"/>
    <property type="match status" value="2"/>
</dbReference>
<dbReference type="InterPro" id="IPR001711">
    <property type="entry name" value="PLipase_C_Pinositol-sp_Y"/>
</dbReference>
<reference evidence="11" key="1">
    <citation type="submission" date="2019-07" db="EMBL/GenBank/DDBJ databases">
        <authorList>
            <person name="Palmer J.M."/>
        </authorList>
    </citation>
    <scope>NUCLEOTIDE SEQUENCE</scope>
    <source>
        <strain evidence="11">PC9</strain>
    </source>
</reference>
<dbReference type="InterPro" id="IPR035892">
    <property type="entry name" value="C2_domain_sf"/>
</dbReference>
<feature type="region of interest" description="Disordered" evidence="7">
    <location>
        <begin position="1043"/>
        <end position="1109"/>
    </location>
</feature>
<dbReference type="CDD" id="cd00275">
    <property type="entry name" value="C2_PLC_like"/>
    <property type="match status" value="1"/>
</dbReference>
<feature type="region of interest" description="Disordered" evidence="7">
    <location>
        <begin position="835"/>
        <end position="857"/>
    </location>
</feature>
<evidence type="ECO:0000313" key="11">
    <source>
        <dbReference type="EMBL" id="KAF7439747.1"/>
    </source>
</evidence>
<dbReference type="SUPFAM" id="SSF49562">
    <property type="entry name" value="C2 domain (Calcium/lipid-binding domain, CaLB)"/>
    <property type="match status" value="1"/>
</dbReference>
<evidence type="ECO:0000256" key="3">
    <source>
        <dbReference type="ARBA" id="ARBA00022963"/>
    </source>
</evidence>
<accession>A0A8H7DWA7</accession>
<evidence type="ECO:0000256" key="2">
    <source>
        <dbReference type="ARBA" id="ARBA00022801"/>
    </source>
</evidence>
<dbReference type="SMART" id="SM00149">
    <property type="entry name" value="PLCYc"/>
    <property type="match status" value="1"/>
</dbReference>
<dbReference type="PROSITE" id="PS50004">
    <property type="entry name" value="C2"/>
    <property type="match status" value="1"/>
</dbReference>
<feature type="compositionally biased region" description="Low complexity" evidence="7">
    <location>
        <begin position="391"/>
        <end position="413"/>
    </location>
</feature>
<dbReference type="EC" id="3.1.4.11" evidence="1 6"/>
<feature type="compositionally biased region" description="Basic and acidic residues" evidence="7">
    <location>
        <begin position="673"/>
        <end position="684"/>
    </location>
</feature>
<keyword evidence="12" id="KW-1185">Reference proteome</keyword>
<feature type="region of interest" description="Disordered" evidence="7">
    <location>
        <begin position="782"/>
        <end position="804"/>
    </location>
</feature>
<comment type="caution">
    <text evidence="11">The sequence shown here is derived from an EMBL/GenBank/DDBJ whole genome shotgun (WGS) entry which is preliminary data.</text>
</comment>
<dbReference type="GO" id="GO:0016042">
    <property type="term" value="P:lipid catabolic process"/>
    <property type="evidence" value="ECO:0007669"/>
    <property type="project" value="UniProtKB-KW"/>
</dbReference>
<keyword evidence="4 6" id="KW-0443">Lipid metabolism</keyword>
<dbReference type="CDD" id="cd08598">
    <property type="entry name" value="PI-PLC1c_yeast"/>
    <property type="match status" value="1"/>
</dbReference>
<feature type="domain" description="PI-PLC Y-box" evidence="9">
    <location>
        <begin position="1126"/>
        <end position="1263"/>
    </location>
</feature>
<proteinExistence type="predicted"/>
<dbReference type="GO" id="GO:0051209">
    <property type="term" value="P:release of sequestered calcium ion into cytosol"/>
    <property type="evidence" value="ECO:0007669"/>
    <property type="project" value="TreeGrafter"/>
</dbReference>
<feature type="domain" description="C2" evidence="8">
    <location>
        <begin position="1259"/>
        <end position="1430"/>
    </location>
</feature>
<dbReference type="InterPro" id="IPR001192">
    <property type="entry name" value="PI-PLC_fam"/>
</dbReference>
<evidence type="ECO:0000256" key="4">
    <source>
        <dbReference type="ARBA" id="ARBA00023098"/>
    </source>
</evidence>
<feature type="compositionally biased region" description="Low complexity" evidence="7">
    <location>
        <begin position="1098"/>
        <end position="1109"/>
    </location>
</feature>
<dbReference type="SUPFAM" id="SSF47473">
    <property type="entry name" value="EF-hand"/>
    <property type="match status" value="1"/>
</dbReference>
<evidence type="ECO:0000259" key="8">
    <source>
        <dbReference type="PROSITE" id="PS50004"/>
    </source>
</evidence>
<evidence type="ECO:0000259" key="10">
    <source>
        <dbReference type="PROSITE" id="PS50222"/>
    </source>
</evidence>
<dbReference type="PRINTS" id="PR00390">
    <property type="entry name" value="PHPHLIPASEC"/>
</dbReference>
<dbReference type="VEuPathDB" id="FungiDB:PC9H_000083"/>
<dbReference type="GO" id="GO:0005509">
    <property type="term" value="F:calcium ion binding"/>
    <property type="evidence" value="ECO:0007669"/>
    <property type="project" value="InterPro"/>
</dbReference>
<feature type="region of interest" description="Disordered" evidence="7">
    <location>
        <begin position="360"/>
        <end position="413"/>
    </location>
</feature>
<dbReference type="PANTHER" id="PTHR10336">
    <property type="entry name" value="PHOSPHOINOSITIDE-SPECIFIC PHOSPHOLIPASE C FAMILY PROTEIN"/>
    <property type="match status" value="1"/>
</dbReference>
<name>A0A8H7DWA7_PLEOS</name>
<dbReference type="GO" id="GO:0048015">
    <property type="term" value="P:phosphatidylinositol-mediated signaling"/>
    <property type="evidence" value="ECO:0007669"/>
    <property type="project" value="TreeGrafter"/>
</dbReference>
<feature type="region of interest" description="Disordered" evidence="7">
    <location>
        <begin position="27"/>
        <end position="62"/>
    </location>
</feature>
<keyword evidence="5" id="KW-0807">Transducer</keyword>
<feature type="region of interest" description="Disordered" evidence="7">
    <location>
        <begin position="1317"/>
        <end position="1349"/>
    </location>
</feature>
<keyword evidence="3 6" id="KW-0442">Lipid degradation</keyword>
<evidence type="ECO:0000313" key="12">
    <source>
        <dbReference type="Proteomes" id="UP000623687"/>
    </source>
</evidence>
<dbReference type="EMBL" id="JACETU010000001">
    <property type="protein sequence ID" value="KAF7439747.1"/>
    <property type="molecule type" value="Genomic_DNA"/>
</dbReference>
<protein>
    <recommendedName>
        <fullName evidence="1 6">Phosphoinositide phospholipase C</fullName>
        <ecNumber evidence="1 6">3.1.4.11</ecNumber>
    </recommendedName>
</protein>
<evidence type="ECO:0000256" key="6">
    <source>
        <dbReference type="RuleBase" id="RU361133"/>
    </source>
</evidence>
<dbReference type="InterPro" id="IPR000909">
    <property type="entry name" value="PLipase_C_PInositol-sp_X_dom"/>
</dbReference>
<sequence>MTALENDIGATMDGTFVRRRSLKRAANLSSANEELVSVSRSPPSSPGHGIPNGGGGREGDLASRKRGEKLGASIKRKFFKAFVRGTSAGAQVDAHHAEAAHHGQLDASVRARAPRLGHTRSLSDQTASVSAKPTIVHSHTIPEEPTHMPSFSKAAVAISQGGAGATNSLTLDTRPLPQYTSHSTTSPTNDSFLAPPLKHNLTVDGDLPPTLESEALFSDGVADQLLADAAVPAILQRGLLLTKLSEKRTFDLPLDTFPFGKNSSVFSGRRLKRVLVRVDPDQGQIVYESGEDLVDDAGRGADGAPIMPGPAPKEARVIPIEAIREIRMGADAMASLAKGKPLEDDHDLASPMAATFPLVHTPSQHRPPYTASQSAPAVAGALDIAPPSPRSAPALLHSASSPPSVTSSTPPSSAPVNVSPISYSISLPPPIVSSTPPSSAPIHTRSLGSPPAAPPTRLLTIIYTLPHKTQSQYKSLHLLFPPPLLPQKPSPVTDVDLCQLFCDTLRKLHAVRLELMNGLGNIAVREAMWERIVWKEGDVGSSDDLRMEGKGKVGKSKHPDGRGDGKMEWMEVLALCTKLNVSMGREELMNLFKQADKANKSYLTFAEFRQFLKLLKKRPEVKRLYKHVIAATGDGKHLEGCPYSHKSKFLHRAATTHTHHHGHRHLPSKASPHKLDKSTSEREGSVFTDGHVLQRSLSASYHHEHPRHSLLHASLVQHKSQSYPSADGPPEDAFDFCAFTLFMRDMQKSPLRDDDLRMLFDKYSCLENRRITKDGVLGARLESPTAVADSPNEEEASAAGGASHPHTMSLAAFTSFLLSPANAALLDQLPEYLRSPSDRTHTAEGSEQSSSTPFSDRSLFSRTSMVYQDMTRPLPEYYISSSHNTYLVGHQLVGTSTTEGYIRALLSGCRSVEVDIYDGDVEPMIFHGKTLTTKVSLRAVCRSIARYGFVASPYPIIISAELHIQTLEQQDMMANIMLEEFGDSLIRMPPDGPPKLEHLPSPEELKGKVMLKTKNLNLATHGSLGDGDFSEVDTSYSSLSASESDVFLNDTPNRGKKRRASDSNKGFGAELQRARDTVLQRVRSRGKSSSAPSPPQIRPSSSSGANNSSSLAAAAMRPKLKMSCALAALLVYTVGVKCRGINKKEQYAVEHMFSLSENTINKMLKEVTYGGYDDDPDKLTDTGGVGRGGMMDLIKHCRTHLVRTYPKGMRVDSSNYEPHRYWSAGAQLVAINWQTCDVGFMINHAMFQRNGRCGYVLKPLALRSAAHKHLLSKRTNHYLDVTIISAQQLPRPKDGKTVVDPYVEVSIHVPDWTHQPFLPSPQVKADGKQSKSAEDLPTYSPPSGPTATMATRARKISSATSVVRHNGFNPVWEEQLRLPFDCVGDMKELIFLKFAVKQEGKGGDDDEVLAVFCASLGSLQRGYRHIPLHDVQLSQFLFATLFVRIEIQDVPN</sequence>
<dbReference type="SUPFAM" id="SSF51695">
    <property type="entry name" value="PLC-like phosphodiesterases"/>
    <property type="match status" value="1"/>
</dbReference>
<keyword evidence="2 6" id="KW-0378">Hydrolase</keyword>
<evidence type="ECO:0000259" key="9">
    <source>
        <dbReference type="PROSITE" id="PS50008"/>
    </source>
</evidence>
<dbReference type="InterPro" id="IPR000008">
    <property type="entry name" value="C2_dom"/>
</dbReference>
<feature type="compositionally biased region" description="Basic residues" evidence="7">
    <location>
        <begin position="657"/>
        <end position="667"/>
    </location>
</feature>
<evidence type="ECO:0000256" key="7">
    <source>
        <dbReference type="SAM" id="MobiDB-lite"/>
    </source>
</evidence>
<dbReference type="PROSITE" id="PS50007">
    <property type="entry name" value="PIPLC_X_DOMAIN"/>
    <property type="match status" value="1"/>
</dbReference>
<feature type="region of interest" description="Disordered" evidence="7">
    <location>
        <begin position="654"/>
        <end position="687"/>
    </location>
</feature>
<dbReference type="OrthoDB" id="269822at2759"/>
<feature type="domain" description="EF-hand" evidence="10">
    <location>
        <begin position="583"/>
        <end position="618"/>
    </location>
</feature>
<dbReference type="InterPro" id="IPR011992">
    <property type="entry name" value="EF-hand-dom_pair"/>
</dbReference>
<dbReference type="GO" id="GO:0004435">
    <property type="term" value="F:phosphatidylinositol-4,5-bisphosphate phospholipase C activity"/>
    <property type="evidence" value="ECO:0007669"/>
    <property type="project" value="UniProtKB-EC"/>
</dbReference>
<dbReference type="Gene3D" id="1.10.238.10">
    <property type="entry name" value="EF-hand"/>
    <property type="match status" value="1"/>
</dbReference>
<comment type="catalytic activity">
    <reaction evidence="6">
        <text>a 1,2-diacyl-sn-glycero-3-phospho-(1D-myo-inositol-4,5-bisphosphate) + H2O = 1D-myo-inositol 1,4,5-trisphosphate + a 1,2-diacyl-sn-glycerol + H(+)</text>
        <dbReference type="Rhea" id="RHEA:33179"/>
        <dbReference type="ChEBI" id="CHEBI:15377"/>
        <dbReference type="ChEBI" id="CHEBI:15378"/>
        <dbReference type="ChEBI" id="CHEBI:17815"/>
        <dbReference type="ChEBI" id="CHEBI:58456"/>
        <dbReference type="ChEBI" id="CHEBI:203600"/>
        <dbReference type="EC" id="3.1.4.11"/>
    </reaction>
</comment>
<feature type="compositionally biased region" description="Polar residues" evidence="7">
    <location>
        <begin position="845"/>
        <end position="857"/>
    </location>
</feature>
<evidence type="ECO:0000256" key="5">
    <source>
        <dbReference type="ARBA" id="ARBA00023224"/>
    </source>
</evidence>
<dbReference type="PROSITE" id="PS50008">
    <property type="entry name" value="PIPLC_Y_DOMAIN"/>
    <property type="match status" value="1"/>
</dbReference>
<evidence type="ECO:0000256" key="1">
    <source>
        <dbReference type="ARBA" id="ARBA00012368"/>
    </source>
</evidence>
<dbReference type="PROSITE" id="PS50222">
    <property type="entry name" value="EF_HAND_2"/>
    <property type="match status" value="1"/>
</dbReference>
<dbReference type="RefSeq" id="XP_036635591.1">
    <property type="nucleotide sequence ID" value="XM_036769746.1"/>
</dbReference>
<dbReference type="Gene3D" id="3.20.20.190">
    <property type="entry name" value="Phosphatidylinositol (PI) phosphodiesterase"/>
    <property type="match status" value="1"/>
</dbReference>
<feature type="compositionally biased region" description="Low complexity" evidence="7">
    <location>
        <begin position="39"/>
        <end position="49"/>
    </location>
</feature>
<dbReference type="SMART" id="SM00239">
    <property type="entry name" value="C2"/>
    <property type="match status" value="1"/>
</dbReference>
<organism evidence="11 12">
    <name type="scientific">Pleurotus ostreatus</name>
    <name type="common">Oyster mushroom</name>
    <name type="synonym">White-rot fungus</name>
    <dbReference type="NCBI Taxonomy" id="5322"/>
    <lineage>
        <taxon>Eukaryota</taxon>
        <taxon>Fungi</taxon>
        <taxon>Dikarya</taxon>
        <taxon>Basidiomycota</taxon>
        <taxon>Agaricomycotina</taxon>
        <taxon>Agaricomycetes</taxon>
        <taxon>Agaricomycetidae</taxon>
        <taxon>Agaricales</taxon>
        <taxon>Pleurotineae</taxon>
        <taxon>Pleurotaceae</taxon>
        <taxon>Pleurotus</taxon>
    </lineage>
</organism>
<dbReference type="Pfam" id="PF00387">
    <property type="entry name" value="PI-PLC-Y"/>
    <property type="match status" value="1"/>
</dbReference>
<dbReference type="GeneID" id="59369924"/>
<dbReference type="InterPro" id="IPR017946">
    <property type="entry name" value="PLC-like_Pdiesterase_TIM-brl"/>
</dbReference>
<dbReference type="Gene3D" id="2.60.40.150">
    <property type="entry name" value="C2 domain"/>
    <property type="match status" value="1"/>
</dbReference>
<dbReference type="SMART" id="SM00148">
    <property type="entry name" value="PLCXc"/>
    <property type="match status" value="1"/>
</dbReference>
<gene>
    <name evidence="11" type="primary">PLC1_2</name>
    <name evidence="11" type="ORF">PC9H_000083</name>
</gene>
<dbReference type="PANTHER" id="PTHR10336:SF36">
    <property type="entry name" value="1-PHOSPHATIDYLINOSITOL 4,5-BISPHOSPHATE PHOSPHODIESTERASE BETA-4"/>
    <property type="match status" value="1"/>
</dbReference>
<dbReference type="Pfam" id="PF00388">
    <property type="entry name" value="PI-PLC-X"/>
    <property type="match status" value="1"/>
</dbReference>
<feature type="compositionally biased region" description="Basic and acidic residues" evidence="7">
    <location>
        <begin position="1325"/>
        <end position="1334"/>
    </location>
</feature>
<dbReference type="Proteomes" id="UP000623687">
    <property type="component" value="Unassembled WGS sequence"/>
</dbReference>
<dbReference type="InterPro" id="IPR002048">
    <property type="entry name" value="EF_hand_dom"/>
</dbReference>